<sequence>MGAYRLVPVAGLTWAAAGIALFGGASIVAAIGAAVALGAIVTLCCARRASGRARAALVVAVLAACGAGAAASAVVFSIPAREQVRDALIDSRAESVSVRVVGKVEPRAQGSAFDAQVVSVDSQSGVRPGSAVPVVVLARGGVSAGTEVGAVVRVEASAFATDAGDRAVAVLTADAPPDIEQPAAGVLAGVATLRRALAHATVGLPGPAAGLIPGLAIGDTALVDDTLDAQMKTASLTHLTAVSGANCAIVVALGFAAAAALGARRRMRVAVGLTLLVGFITLTTPEPSVVRAGAMAAIAMIAVLTGRTATGIGVWSLALTVLLVLDPWLATSIGFALSAAATAALLVLARPLAAGLGRVMPRALALGIAVPLSAQLVCAPLIVVLTPTVPIYGVVANLIAAPAAPVATIVGLVATLAAPLPVLQQGLVAVAWLPAAWIAETARLFAALPFATAPWPGGPLGIVALALVGAATLGLLAPLPRRRLRTVTRAASVLVVSVTAGTTIAATVLLPVVSRGTMPPDWSIAMCDIGQGDAVLVRSASEVALIDTGDDPELLSGCLDRAGIDRIDLLVLTHFDRDHVGAAHAVNGRVDTVMHGPTTERRETDIVRALGAVRTVVAHAGMSGMLGDARWRVLWPTATAGEFAEGNDGSVVVEIGGGAVPPAIFLGDLGATAQRALLRSGGMSSGLQVVKVSHHGSGDQDPGLYRRIGAVIGLVSVGAGNSYGHPRDTALALLAAAATTVVRTDTDGMAAVSEVDGRLVVWHAGARDVGSPR</sequence>
<dbReference type="SMART" id="SM00849">
    <property type="entry name" value="Lactamase_B"/>
    <property type="match status" value="1"/>
</dbReference>
<comment type="caution">
    <text evidence="8">The sequence shown here is derived from an EMBL/GenBank/DDBJ whole genome shotgun (WGS) entry which is preliminary data.</text>
</comment>
<evidence type="ECO:0000313" key="9">
    <source>
        <dbReference type="Proteomes" id="UP000033451"/>
    </source>
</evidence>
<gene>
    <name evidence="8" type="ORF">RR49_00869</name>
</gene>
<accession>A0A0F0LWC5</accession>
<evidence type="ECO:0000256" key="5">
    <source>
        <dbReference type="ARBA" id="ARBA00023136"/>
    </source>
</evidence>
<dbReference type="PANTHER" id="PTHR30619">
    <property type="entry name" value="DNA INTERNALIZATION/COMPETENCE PROTEIN COMEC/REC2"/>
    <property type="match status" value="1"/>
</dbReference>
<keyword evidence="9" id="KW-1185">Reference proteome</keyword>
<dbReference type="InterPro" id="IPR035681">
    <property type="entry name" value="ComA-like_MBL"/>
</dbReference>
<name>A0A0F0LWC5_9MICO</name>
<comment type="subcellular location">
    <subcellularLocation>
        <location evidence="1">Cell membrane</location>
        <topology evidence="1">Multi-pass membrane protein</topology>
    </subcellularLocation>
</comment>
<dbReference type="RefSeq" id="WP_048809261.1">
    <property type="nucleotide sequence ID" value="NZ_JYIY01000065.1"/>
</dbReference>
<dbReference type="Proteomes" id="UP000033451">
    <property type="component" value="Unassembled WGS sequence"/>
</dbReference>
<dbReference type="Pfam" id="PF03772">
    <property type="entry name" value="Competence"/>
    <property type="match status" value="1"/>
</dbReference>
<dbReference type="InterPro" id="IPR036866">
    <property type="entry name" value="RibonucZ/Hydroxyglut_hydro"/>
</dbReference>
<feature type="transmembrane region" description="Helical" evidence="6">
    <location>
        <begin position="12"/>
        <end position="43"/>
    </location>
</feature>
<keyword evidence="2" id="KW-1003">Cell membrane</keyword>
<dbReference type="Pfam" id="PF00753">
    <property type="entry name" value="Lactamase_B"/>
    <property type="match status" value="1"/>
</dbReference>
<evidence type="ECO:0000256" key="6">
    <source>
        <dbReference type="SAM" id="Phobius"/>
    </source>
</evidence>
<feature type="transmembrane region" description="Helical" evidence="6">
    <location>
        <begin position="391"/>
        <end position="414"/>
    </location>
</feature>
<feature type="transmembrane region" description="Helical" evidence="6">
    <location>
        <begin position="460"/>
        <end position="479"/>
    </location>
</feature>
<dbReference type="PATRIC" id="fig|400772.4.peg.898"/>
<evidence type="ECO:0000256" key="2">
    <source>
        <dbReference type="ARBA" id="ARBA00022475"/>
    </source>
</evidence>
<dbReference type="OrthoDB" id="7177610at2"/>
<proteinExistence type="predicted"/>
<dbReference type="GO" id="GO:0005886">
    <property type="term" value="C:plasma membrane"/>
    <property type="evidence" value="ECO:0007669"/>
    <property type="project" value="UniProtKB-SubCell"/>
</dbReference>
<dbReference type="Gene3D" id="3.60.15.10">
    <property type="entry name" value="Ribonuclease Z/Hydroxyacylglutathione hydrolase-like"/>
    <property type="match status" value="1"/>
</dbReference>
<feature type="transmembrane region" description="Helical" evidence="6">
    <location>
        <begin position="55"/>
        <end position="78"/>
    </location>
</feature>
<feature type="transmembrane region" description="Helical" evidence="6">
    <location>
        <begin position="312"/>
        <end position="329"/>
    </location>
</feature>
<evidence type="ECO:0000256" key="4">
    <source>
        <dbReference type="ARBA" id="ARBA00022989"/>
    </source>
</evidence>
<keyword evidence="3 6" id="KW-0812">Transmembrane</keyword>
<dbReference type="EMBL" id="JYIY01000065">
    <property type="protein sequence ID" value="KJL37809.1"/>
    <property type="molecule type" value="Genomic_DNA"/>
</dbReference>
<evidence type="ECO:0000313" key="8">
    <source>
        <dbReference type="EMBL" id="KJL37809.1"/>
    </source>
</evidence>
<evidence type="ECO:0000256" key="3">
    <source>
        <dbReference type="ARBA" id="ARBA00022692"/>
    </source>
</evidence>
<feature type="transmembrane region" description="Helical" evidence="6">
    <location>
        <begin position="491"/>
        <end position="513"/>
    </location>
</feature>
<feature type="transmembrane region" description="Helical" evidence="6">
    <location>
        <begin position="239"/>
        <end position="260"/>
    </location>
</feature>
<dbReference type="SUPFAM" id="SSF56281">
    <property type="entry name" value="Metallo-hydrolase/oxidoreductase"/>
    <property type="match status" value="1"/>
</dbReference>
<protein>
    <submittedName>
        <fullName evidence="8">ComEC family competence protein</fullName>
    </submittedName>
</protein>
<dbReference type="PANTHER" id="PTHR30619:SF1">
    <property type="entry name" value="RECOMBINATION PROTEIN 2"/>
    <property type="match status" value="1"/>
</dbReference>
<organism evidence="8 9">
    <name type="scientific">Microbacterium ginsengisoli</name>
    <dbReference type="NCBI Taxonomy" id="400772"/>
    <lineage>
        <taxon>Bacteria</taxon>
        <taxon>Bacillati</taxon>
        <taxon>Actinomycetota</taxon>
        <taxon>Actinomycetes</taxon>
        <taxon>Micrococcales</taxon>
        <taxon>Microbacteriaceae</taxon>
        <taxon>Microbacterium</taxon>
    </lineage>
</organism>
<evidence type="ECO:0000256" key="1">
    <source>
        <dbReference type="ARBA" id="ARBA00004651"/>
    </source>
</evidence>
<feature type="transmembrane region" description="Helical" evidence="6">
    <location>
        <begin position="267"/>
        <end position="283"/>
    </location>
</feature>
<feature type="transmembrane region" description="Helical" evidence="6">
    <location>
        <begin position="363"/>
        <end position="385"/>
    </location>
</feature>
<dbReference type="InterPro" id="IPR004477">
    <property type="entry name" value="ComEC_N"/>
</dbReference>
<feature type="transmembrane region" description="Helical" evidence="6">
    <location>
        <begin position="335"/>
        <end position="356"/>
    </location>
</feature>
<dbReference type="InterPro" id="IPR052159">
    <property type="entry name" value="Competence_DNA_uptake"/>
</dbReference>
<reference evidence="8 9" key="1">
    <citation type="submission" date="2015-02" db="EMBL/GenBank/DDBJ databases">
        <title>Draft genome sequences of ten Microbacterium spp. with emphasis on heavy metal contaminated environments.</title>
        <authorList>
            <person name="Corretto E."/>
        </authorList>
    </citation>
    <scope>NUCLEOTIDE SEQUENCE [LARGE SCALE GENOMIC DNA]</scope>
    <source>
        <strain evidence="8 9">DSM 18659</strain>
    </source>
</reference>
<dbReference type="CDD" id="cd07731">
    <property type="entry name" value="ComA-like_MBL-fold"/>
    <property type="match status" value="1"/>
</dbReference>
<dbReference type="InterPro" id="IPR001279">
    <property type="entry name" value="Metallo-B-lactamas"/>
</dbReference>
<feature type="domain" description="Metallo-beta-lactamase" evidence="7">
    <location>
        <begin position="531"/>
        <end position="694"/>
    </location>
</feature>
<evidence type="ECO:0000259" key="7">
    <source>
        <dbReference type="SMART" id="SM00849"/>
    </source>
</evidence>
<dbReference type="STRING" id="400772.RR49_00869"/>
<keyword evidence="5 6" id="KW-0472">Membrane</keyword>
<dbReference type="AlphaFoldDB" id="A0A0F0LWC5"/>
<keyword evidence="4 6" id="KW-1133">Transmembrane helix</keyword>
<dbReference type="NCBIfam" id="TIGR00360">
    <property type="entry name" value="ComEC_N-term"/>
    <property type="match status" value="1"/>
</dbReference>